<name>A0ABQ6MP23_9STRA</name>
<evidence type="ECO:0000256" key="3">
    <source>
        <dbReference type="ARBA" id="ARBA00022478"/>
    </source>
</evidence>
<dbReference type="InterPro" id="IPR005576">
    <property type="entry name" value="Rpb7-like_N"/>
</dbReference>
<dbReference type="SUPFAM" id="SSF50249">
    <property type="entry name" value="Nucleic acid-binding proteins"/>
    <property type="match status" value="1"/>
</dbReference>
<evidence type="ECO:0000256" key="6">
    <source>
        <dbReference type="SAM" id="MobiDB-lite"/>
    </source>
</evidence>
<keyword evidence="10" id="KW-1185">Reference proteome</keyword>
<evidence type="ECO:0000256" key="4">
    <source>
        <dbReference type="ARBA" id="ARBA00023163"/>
    </source>
</evidence>
<dbReference type="Proteomes" id="UP001165060">
    <property type="component" value="Unassembled WGS sequence"/>
</dbReference>
<feature type="domain" description="RNA polymerase III subunit Rpc25" evidence="8">
    <location>
        <begin position="83"/>
        <end position="247"/>
    </location>
</feature>
<evidence type="ECO:0000259" key="7">
    <source>
        <dbReference type="Pfam" id="PF03876"/>
    </source>
</evidence>
<organism evidence="9 10">
    <name type="scientific">Tetraparma gracilis</name>
    <dbReference type="NCBI Taxonomy" id="2962635"/>
    <lineage>
        <taxon>Eukaryota</taxon>
        <taxon>Sar</taxon>
        <taxon>Stramenopiles</taxon>
        <taxon>Ochrophyta</taxon>
        <taxon>Bolidophyceae</taxon>
        <taxon>Parmales</taxon>
        <taxon>Triparmaceae</taxon>
        <taxon>Tetraparma</taxon>
    </lineage>
</organism>
<dbReference type="InterPro" id="IPR036898">
    <property type="entry name" value="RNA_pol_Rpb7-like_N_sf"/>
</dbReference>
<dbReference type="InterPro" id="IPR004519">
    <property type="entry name" value="RNAP_E/RPC8"/>
</dbReference>
<dbReference type="NCBIfam" id="TIGR00448">
    <property type="entry name" value="rpoE"/>
    <property type="match status" value="1"/>
</dbReference>
<keyword evidence="4" id="KW-0804">Transcription</keyword>
<proteinExistence type="inferred from homology"/>
<keyword evidence="5" id="KW-0539">Nucleus</keyword>
<evidence type="ECO:0000313" key="9">
    <source>
        <dbReference type="EMBL" id="GMI29387.1"/>
    </source>
</evidence>
<keyword evidence="3" id="KW-0240">DNA-directed RNA polymerase</keyword>
<reference evidence="9 10" key="1">
    <citation type="journal article" date="2023" name="Commun. Biol.">
        <title>Genome analysis of Parmales, the sister group of diatoms, reveals the evolutionary specialization of diatoms from phago-mixotrophs to photoautotrophs.</title>
        <authorList>
            <person name="Ban H."/>
            <person name="Sato S."/>
            <person name="Yoshikawa S."/>
            <person name="Yamada K."/>
            <person name="Nakamura Y."/>
            <person name="Ichinomiya M."/>
            <person name="Sato N."/>
            <person name="Blanc-Mathieu R."/>
            <person name="Endo H."/>
            <person name="Kuwata A."/>
            <person name="Ogata H."/>
        </authorList>
    </citation>
    <scope>NUCLEOTIDE SEQUENCE [LARGE SCALE GENOMIC DNA]</scope>
</reference>
<dbReference type="EMBL" id="BRYB01001599">
    <property type="protein sequence ID" value="GMI29387.1"/>
    <property type="molecule type" value="Genomic_DNA"/>
</dbReference>
<dbReference type="InterPro" id="IPR013238">
    <property type="entry name" value="RNA_pol_III_Rbc25"/>
</dbReference>
<evidence type="ECO:0000256" key="5">
    <source>
        <dbReference type="ARBA" id="ARBA00023242"/>
    </source>
</evidence>
<feature type="region of interest" description="Disordered" evidence="6">
    <location>
        <begin position="209"/>
        <end position="228"/>
    </location>
</feature>
<dbReference type="InterPro" id="IPR045113">
    <property type="entry name" value="Rpb7-like"/>
</dbReference>
<dbReference type="SUPFAM" id="SSF88798">
    <property type="entry name" value="N-terminal, heterodimerisation domain of RBP7 (RpoE)"/>
    <property type="match status" value="1"/>
</dbReference>
<dbReference type="Pfam" id="PF03876">
    <property type="entry name" value="SHS2_Rpb7-N"/>
    <property type="match status" value="1"/>
</dbReference>
<evidence type="ECO:0000256" key="1">
    <source>
        <dbReference type="ARBA" id="ARBA00004123"/>
    </source>
</evidence>
<feature type="compositionally biased region" description="Acidic residues" evidence="6">
    <location>
        <begin position="248"/>
        <end position="261"/>
    </location>
</feature>
<evidence type="ECO:0000256" key="2">
    <source>
        <dbReference type="ARBA" id="ARBA00009307"/>
    </source>
</evidence>
<comment type="similarity">
    <text evidence="2">Belongs to the eukaryotic RPB7/RPC8 RNA polymerase subunit family.</text>
</comment>
<evidence type="ECO:0008006" key="11">
    <source>
        <dbReference type="Google" id="ProtNLM"/>
    </source>
</evidence>
<comment type="subcellular location">
    <subcellularLocation>
        <location evidence="1">Nucleus</location>
    </subcellularLocation>
</comment>
<comment type="caution">
    <text evidence="9">The sequence shown here is derived from an EMBL/GenBank/DDBJ whole genome shotgun (WGS) entry which is preliminary data.</text>
</comment>
<sequence length="261" mass="29086">MFYLATIADTIRVPPSQFAHGDAKSLTDAISRKFPGRTIMDVGMVISLFDVLTVGSALIHAGDGSAHFEIVFRVVVFKPFVGEIIEGKVTECSSEGIRISLEFFDNIVVPYYNIFEPNHYDSKKRRWVWDDHKNGDEEEEEDTEAPDEDDELEIKKGDVVRFSVDTLKFKDNSYSVKGVHSNETTMDSKSATNGLPVRKRTESFEGTPSFAEGAIHSSSTAGGKRPNCEMTILGSIKQDGLGSPEWWAGEEEEEDEDAMEE</sequence>
<dbReference type="PANTHER" id="PTHR12709:SF1">
    <property type="entry name" value="DNA-DIRECTED RNA POLYMERASE III SUBUNIT RPC8"/>
    <property type="match status" value="1"/>
</dbReference>
<dbReference type="InterPro" id="IPR012340">
    <property type="entry name" value="NA-bd_OB-fold"/>
</dbReference>
<dbReference type="Pfam" id="PF08292">
    <property type="entry name" value="RNA_pol_Rbc25"/>
    <property type="match status" value="1"/>
</dbReference>
<feature type="region of interest" description="Disordered" evidence="6">
    <location>
        <begin position="236"/>
        <end position="261"/>
    </location>
</feature>
<gene>
    <name evidence="9" type="ORF">TeGR_g9404</name>
</gene>
<evidence type="ECO:0000313" key="10">
    <source>
        <dbReference type="Proteomes" id="UP001165060"/>
    </source>
</evidence>
<feature type="domain" description="RNA polymerase Rpb7-like N-terminal" evidence="7">
    <location>
        <begin position="9"/>
        <end position="64"/>
    </location>
</feature>
<protein>
    <recommendedName>
        <fullName evidence="11">DNA-directed RNA polymerase III subunit RPC8</fullName>
    </recommendedName>
</protein>
<dbReference type="PANTHER" id="PTHR12709">
    <property type="entry name" value="DNA-DIRECTED RNA POLYMERASE II, III"/>
    <property type="match status" value="1"/>
</dbReference>
<dbReference type="Gene3D" id="2.40.50.140">
    <property type="entry name" value="Nucleic acid-binding proteins"/>
    <property type="match status" value="1"/>
</dbReference>
<accession>A0ABQ6MP23</accession>
<dbReference type="Gene3D" id="3.30.1490.120">
    <property type="entry name" value="RNA polymerase Rpb7-like, N-terminal domain"/>
    <property type="match status" value="1"/>
</dbReference>
<evidence type="ECO:0000259" key="8">
    <source>
        <dbReference type="Pfam" id="PF08292"/>
    </source>
</evidence>